<dbReference type="EMBL" id="GAIX01014245">
    <property type="protein sequence ID" value="JAA78315.1"/>
    <property type="molecule type" value="Transcribed_RNA"/>
</dbReference>
<evidence type="ECO:0000256" key="1">
    <source>
        <dbReference type="SAM" id="Phobius"/>
    </source>
</evidence>
<proteinExistence type="predicted"/>
<keyword evidence="1" id="KW-0472">Membrane</keyword>
<dbReference type="AlphaFoldDB" id="S4NXB5"/>
<feature type="transmembrane region" description="Helical" evidence="1">
    <location>
        <begin position="45"/>
        <end position="66"/>
    </location>
</feature>
<organism evidence="2">
    <name type="scientific">Pararge aegeria</name>
    <name type="common">speckled wood butterfly</name>
    <dbReference type="NCBI Taxonomy" id="116150"/>
    <lineage>
        <taxon>Eukaryota</taxon>
        <taxon>Metazoa</taxon>
        <taxon>Ecdysozoa</taxon>
        <taxon>Arthropoda</taxon>
        <taxon>Hexapoda</taxon>
        <taxon>Insecta</taxon>
        <taxon>Pterygota</taxon>
        <taxon>Neoptera</taxon>
        <taxon>Endopterygota</taxon>
        <taxon>Lepidoptera</taxon>
        <taxon>Glossata</taxon>
        <taxon>Ditrysia</taxon>
        <taxon>Papilionoidea</taxon>
        <taxon>Nymphalidae</taxon>
        <taxon>Satyrinae</taxon>
        <taxon>Satyrini</taxon>
        <taxon>Parargina</taxon>
        <taxon>Pararge</taxon>
    </lineage>
</organism>
<sequence>KKKLEILSCVLVWKNVWWCLYINKVSFHGVFILTKVQHYGLFYSYFIKFSLFVLITSEHLPAICYLF</sequence>
<keyword evidence="1" id="KW-0812">Transmembrane</keyword>
<reference evidence="2" key="2">
    <citation type="submission" date="2013-05" db="EMBL/GenBank/DDBJ databases">
        <authorList>
            <person name="Carter J.-M."/>
            <person name="Baker S.C."/>
            <person name="Pink R."/>
            <person name="Carter D.R.F."/>
            <person name="Collins A."/>
            <person name="Tomlin J."/>
            <person name="Gibbs M."/>
            <person name="Breuker C.J."/>
        </authorList>
    </citation>
    <scope>NUCLEOTIDE SEQUENCE</scope>
    <source>
        <tissue evidence="2">Ovary</tissue>
    </source>
</reference>
<name>S4NXB5_9NEOP</name>
<keyword evidence="1" id="KW-1133">Transmembrane helix</keyword>
<evidence type="ECO:0000313" key="2">
    <source>
        <dbReference type="EMBL" id="JAA78315.1"/>
    </source>
</evidence>
<feature type="non-terminal residue" evidence="2">
    <location>
        <position position="1"/>
    </location>
</feature>
<reference evidence="2" key="1">
    <citation type="journal article" date="2013" name="BMC Genomics">
        <title>Unscrambling butterfly oogenesis.</title>
        <authorList>
            <person name="Carter J.M."/>
            <person name="Baker S.C."/>
            <person name="Pink R."/>
            <person name="Carter D.R."/>
            <person name="Collins A."/>
            <person name="Tomlin J."/>
            <person name="Gibbs M."/>
            <person name="Breuker C.J."/>
        </authorList>
    </citation>
    <scope>NUCLEOTIDE SEQUENCE</scope>
    <source>
        <tissue evidence="2">Ovary</tissue>
    </source>
</reference>
<accession>S4NXB5</accession>
<protein>
    <submittedName>
        <fullName evidence="2">Uncharacterized protein</fullName>
    </submittedName>
</protein>